<dbReference type="PANTHER" id="PTHR15228:SF25">
    <property type="entry name" value="F-BAR DOMAIN-CONTAINING PROTEIN"/>
    <property type="match status" value="1"/>
</dbReference>
<feature type="compositionally biased region" description="Polar residues" evidence="3">
    <location>
        <begin position="641"/>
        <end position="657"/>
    </location>
</feature>
<evidence type="ECO:0000259" key="4">
    <source>
        <dbReference type="PROSITE" id="PS50238"/>
    </source>
</evidence>
<dbReference type="CDD" id="cd00159">
    <property type="entry name" value="RhoGAP"/>
    <property type="match status" value="1"/>
</dbReference>
<evidence type="ECO:0000256" key="3">
    <source>
        <dbReference type="SAM" id="MobiDB-lite"/>
    </source>
</evidence>
<dbReference type="GeneID" id="33560843"/>
<dbReference type="EMBL" id="NBSH01000002">
    <property type="protein sequence ID" value="ORX40246.1"/>
    <property type="molecule type" value="Genomic_DNA"/>
</dbReference>
<feature type="compositionally biased region" description="Basic and acidic residues" evidence="3">
    <location>
        <begin position="658"/>
        <end position="669"/>
    </location>
</feature>
<sequence length="963" mass="102814">MSPSKIPRLGGLPPSPLGPNGRKISGTTTMTETTAPDTPKLGPPATIHSKIASRIPQPASPGLTARGSPRLQSPITIASSPNSPSSLPVPKASHRRKTPSNGLSPPVRRASGPAPQSPRRRPVPVLSGSDDESQIPHLTPRRQLRHPASTMNLGKAPKPIKGRSRAKSAAASTTRPDPATADVPAMPTISPTSRLTSLLPAIKTYLFDSSTESREAVPPHISSRLKMINQLAEVLGKEPKDLQDVIDIPGLLARVDAAHEKGFGAYPPGENGGSLGRRTSSASTSGSQLNTAEADAPKGHSRSASSDRGGKRVFGLWKHFGKRGVTEEASSPLIESLSTDDGPVFGVALNEAPNGSWCTSLIGGQKHDLPLVMFTVTEEIYRRGMSQPGIFRLAGDGHRLSHLIDTYNTSPLYGDGVPLDGEPVHNLTGLIKRYVRDLPEPILDEAIFPALLKFCATDPVPGEPGTPPPLSPEAQITAAQLLLQLLPPPHFSLLMYLLAFLGQLPLFPDNRLNIDSISIIFGPAVCAPRGKGISGLGPVPVGRGSDASESDKISALVNDSQVVLAWLLKNWGDLSAKMLQDDSEELSMSSSSCSPYDPRLLSPIDLRGATAGDSPYSGRPSMESKPAVDPAQILSPPDRWSSMNVLSPPLSASPTDQSPRESTTREPTGRPRSSTSAMSPSPSFGLGLFHRAKSSSNLALEADRSSFELSPSMSSGGKAKRSASFTSLSSLLKLGSNKPESNMKSSPGRRSTEESRHPPANTNTKVHTIVDSLHDLLISKDKQIERDARELALLRHTLLEMDEKLQRMSGVQEASYLSSLRPGAVPSSIPLSSHSSSSSGQSTYSQTSRTPSITITSSNSSQRLALPSSAVAVKDTHLNQLQDQLSAALTALDAARSQNHEQKGRMYDLERQLARCESEHQTEVARFEVQLAIEQTRVRGLVEERDLARDRLDKVKSSLFAVA</sequence>
<evidence type="ECO:0000256" key="2">
    <source>
        <dbReference type="SAM" id="Coils"/>
    </source>
</evidence>
<feature type="region of interest" description="Disordered" evidence="3">
    <location>
        <begin position="731"/>
        <end position="767"/>
    </location>
</feature>
<gene>
    <name evidence="5" type="ORF">BD324DRAFT_679276</name>
</gene>
<feature type="compositionally biased region" description="Low complexity" evidence="3">
    <location>
        <begin position="276"/>
        <end position="287"/>
    </location>
</feature>
<feature type="region of interest" description="Disordered" evidence="3">
    <location>
        <begin position="263"/>
        <end position="309"/>
    </location>
</feature>
<evidence type="ECO:0000313" key="5">
    <source>
        <dbReference type="EMBL" id="ORX40246.1"/>
    </source>
</evidence>
<feature type="compositionally biased region" description="Low complexity" evidence="3">
    <location>
        <begin position="73"/>
        <end position="90"/>
    </location>
</feature>
<dbReference type="InterPro" id="IPR051025">
    <property type="entry name" value="RhoGAP"/>
</dbReference>
<accession>A0A1Y1US06</accession>
<organism evidence="5 6">
    <name type="scientific">Kockovaella imperatae</name>
    <dbReference type="NCBI Taxonomy" id="4999"/>
    <lineage>
        <taxon>Eukaryota</taxon>
        <taxon>Fungi</taxon>
        <taxon>Dikarya</taxon>
        <taxon>Basidiomycota</taxon>
        <taxon>Agaricomycotina</taxon>
        <taxon>Tremellomycetes</taxon>
        <taxon>Tremellales</taxon>
        <taxon>Cuniculitremaceae</taxon>
        <taxon>Kockovaella</taxon>
    </lineage>
</organism>
<dbReference type="STRING" id="4999.A0A1Y1US06"/>
<dbReference type="Pfam" id="PF00620">
    <property type="entry name" value="RhoGAP"/>
    <property type="match status" value="1"/>
</dbReference>
<proteinExistence type="predicted"/>
<dbReference type="PROSITE" id="PS50238">
    <property type="entry name" value="RHOGAP"/>
    <property type="match status" value="1"/>
</dbReference>
<feature type="region of interest" description="Disordered" evidence="3">
    <location>
        <begin position="602"/>
        <end position="688"/>
    </location>
</feature>
<feature type="compositionally biased region" description="Low complexity" evidence="3">
    <location>
        <begin position="27"/>
        <end position="38"/>
    </location>
</feature>
<name>A0A1Y1US06_9TREE</name>
<protein>
    <recommendedName>
        <fullName evidence="4">Rho-GAP domain-containing protein</fullName>
    </recommendedName>
</protein>
<dbReference type="OrthoDB" id="79452at2759"/>
<feature type="domain" description="Rho-GAP" evidence="4">
    <location>
        <begin position="347"/>
        <end position="564"/>
    </location>
</feature>
<feature type="region of interest" description="Disordered" evidence="3">
    <location>
        <begin position="1"/>
        <end position="194"/>
    </location>
</feature>
<dbReference type="PANTHER" id="PTHR15228">
    <property type="entry name" value="SPERMATHECAL PHYSIOLOGY VARIANT"/>
    <property type="match status" value="1"/>
</dbReference>
<feature type="compositionally biased region" description="Low complexity" evidence="3">
    <location>
        <begin position="827"/>
        <end position="860"/>
    </location>
</feature>
<dbReference type="InParanoid" id="A0A1Y1US06"/>
<reference evidence="5 6" key="1">
    <citation type="submission" date="2017-03" db="EMBL/GenBank/DDBJ databases">
        <title>Widespread Adenine N6-methylation of Active Genes in Fungi.</title>
        <authorList>
            <consortium name="DOE Joint Genome Institute"/>
            <person name="Mondo S.J."/>
            <person name="Dannebaum R.O."/>
            <person name="Kuo R.C."/>
            <person name="Louie K.B."/>
            <person name="Bewick A.J."/>
            <person name="Labutti K."/>
            <person name="Haridas S."/>
            <person name="Kuo A."/>
            <person name="Salamov A."/>
            <person name="Ahrendt S.R."/>
            <person name="Lau R."/>
            <person name="Bowen B.P."/>
            <person name="Lipzen A."/>
            <person name="Sullivan W."/>
            <person name="Andreopoulos W.B."/>
            <person name="Clum A."/>
            <person name="Lindquist E."/>
            <person name="Daum C."/>
            <person name="Northen T.R."/>
            <person name="Ramamoorthy G."/>
            <person name="Schmitz R.J."/>
            <person name="Gryganskyi A."/>
            <person name="Culley D."/>
            <person name="Magnuson J."/>
            <person name="James T.Y."/>
            <person name="O'Malley M.A."/>
            <person name="Stajich J.E."/>
            <person name="Spatafora J.W."/>
            <person name="Visel A."/>
            <person name="Grigoriev I.V."/>
        </authorList>
    </citation>
    <scope>NUCLEOTIDE SEQUENCE [LARGE SCALE GENOMIC DNA]</scope>
    <source>
        <strain evidence="5 6">NRRL Y-17943</strain>
    </source>
</reference>
<dbReference type="GO" id="GO:0005938">
    <property type="term" value="C:cell cortex"/>
    <property type="evidence" value="ECO:0007669"/>
    <property type="project" value="TreeGrafter"/>
</dbReference>
<dbReference type="SMART" id="SM00324">
    <property type="entry name" value="RhoGAP"/>
    <property type="match status" value="1"/>
</dbReference>
<dbReference type="AlphaFoldDB" id="A0A1Y1US06"/>
<dbReference type="Gene3D" id="1.10.555.10">
    <property type="entry name" value="Rho GTPase activation protein"/>
    <property type="match status" value="1"/>
</dbReference>
<evidence type="ECO:0000313" key="6">
    <source>
        <dbReference type="Proteomes" id="UP000193218"/>
    </source>
</evidence>
<dbReference type="RefSeq" id="XP_021874031.1">
    <property type="nucleotide sequence ID" value="XM_022019034.1"/>
</dbReference>
<dbReference type="SUPFAM" id="SSF48350">
    <property type="entry name" value="GTPase activation domain, GAP"/>
    <property type="match status" value="1"/>
</dbReference>
<comment type="caution">
    <text evidence="5">The sequence shown here is derived from an EMBL/GenBank/DDBJ whole genome shotgun (WGS) entry which is preliminary data.</text>
</comment>
<feature type="coiled-coil region" evidence="2">
    <location>
        <begin position="878"/>
        <end position="919"/>
    </location>
</feature>
<feature type="compositionally biased region" description="Polar residues" evidence="3">
    <location>
        <begin position="738"/>
        <end position="749"/>
    </location>
</feature>
<dbReference type="GO" id="GO:0007165">
    <property type="term" value="P:signal transduction"/>
    <property type="evidence" value="ECO:0007669"/>
    <property type="project" value="InterPro"/>
</dbReference>
<feature type="region of interest" description="Disordered" evidence="3">
    <location>
        <begin position="821"/>
        <end position="860"/>
    </location>
</feature>
<keyword evidence="6" id="KW-1185">Reference proteome</keyword>
<evidence type="ECO:0000256" key="1">
    <source>
        <dbReference type="ARBA" id="ARBA00022468"/>
    </source>
</evidence>
<dbReference type="GO" id="GO:0060237">
    <property type="term" value="P:regulation of fungal-type cell wall organization"/>
    <property type="evidence" value="ECO:0007669"/>
    <property type="project" value="TreeGrafter"/>
</dbReference>
<dbReference type="InterPro" id="IPR008936">
    <property type="entry name" value="Rho_GTPase_activation_prot"/>
</dbReference>
<keyword evidence="2" id="KW-0175">Coiled coil</keyword>
<dbReference type="InterPro" id="IPR000198">
    <property type="entry name" value="RhoGAP_dom"/>
</dbReference>
<keyword evidence="1" id="KW-0343">GTPase activation</keyword>
<feature type="compositionally biased region" description="Low complexity" evidence="3">
    <location>
        <begin position="671"/>
        <end position="683"/>
    </location>
</feature>
<dbReference type="Proteomes" id="UP000193218">
    <property type="component" value="Unassembled WGS sequence"/>
</dbReference>
<dbReference type="GO" id="GO:0005096">
    <property type="term" value="F:GTPase activator activity"/>
    <property type="evidence" value="ECO:0007669"/>
    <property type="project" value="UniProtKB-KW"/>
</dbReference>